<accession>A0AAP0N6K2</accession>
<dbReference type="GO" id="GO:0005739">
    <property type="term" value="C:mitochondrion"/>
    <property type="evidence" value="ECO:0007669"/>
    <property type="project" value="GOC"/>
</dbReference>
<evidence type="ECO:0000313" key="5">
    <source>
        <dbReference type="EMBL" id="KAK9266226.1"/>
    </source>
</evidence>
<feature type="domain" description="NADH-quinone oxidoreductase subunit D" evidence="4">
    <location>
        <begin position="37"/>
        <end position="88"/>
    </location>
</feature>
<reference evidence="5 6" key="1">
    <citation type="journal article" date="2024" name="Plant J.">
        <title>Genome sequences and population genomics reveal climatic adaptation and genomic divergence between two closely related sweetgum species.</title>
        <authorList>
            <person name="Xu W.Q."/>
            <person name="Ren C.Q."/>
            <person name="Zhang X.Y."/>
            <person name="Comes H.P."/>
            <person name="Liu X.H."/>
            <person name="Li Y.G."/>
            <person name="Kettle C.J."/>
            <person name="Jalonen R."/>
            <person name="Gaisberger H."/>
            <person name="Ma Y.Z."/>
            <person name="Qiu Y.X."/>
        </authorList>
    </citation>
    <scope>NUCLEOTIDE SEQUENCE [LARGE SCALE GENOMIC DNA]</scope>
    <source>
        <strain evidence="5">Hangzhou</strain>
    </source>
</reference>
<dbReference type="PANTHER" id="PTHR11993">
    <property type="entry name" value="NADH-UBIQUINONE OXIDOREDUCTASE 49 KDA SUBUNIT"/>
    <property type="match status" value="1"/>
</dbReference>
<sequence>MKVIALCYGRSVTYGLYPTATIALLYLNSPFRTSYRSTEGEFGIFLVTNGSNSPYHHKIRAPGPAPSQGLDSMSKHHMPADLVTIIGT</sequence>
<dbReference type="InterPro" id="IPR022885">
    <property type="entry name" value="NDH1_su_D/H"/>
</dbReference>
<comment type="similarity">
    <text evidence="1">Belongs to the complex I 49 kDa subunit family.</text>
</comment>
<dbReference type="InterPro" id="IPR001135">
    <property type="entry name" value="NADH_Q_OxRdtase_suD"/>
</dbReference>
<dbReference type="InterPro" id="IPR029014">
    <property type="entry name" value="NiFe-Hase_large"/>
</dbReference>
<dbReference type="GO" id="GO:0016651">
    <property type="term" value="F:oxidoreductase activity, acting on NAD(P)H"/>
    <property type="evidence" value="ECO:0007669"/>
    <property type="project" value="InterPro"/>
</dbReference>
<dbReference type="EMBL" id="JBBPBK010000203">
    <property type="protein sequence ID" value="KAK9266226.1"/>
    <property type="molecule type" value="Genomic_DNA"/>
</dbReference>
<comment type="caution">
    <text evidence="5">The sequence shown here is derived from an EMBL/GenBank/DDBJ whole genome shotgun (WGS) entry which is preliminary data.</text>
</comment>
<proteinExistence type="inferred from homology"/>
<dbReference type="GO" id="GO:0048038">
    <property type="term" value="F:quinone binding"/>
    <property type="evidence" value="ECO:0007669"/>
    <property type="project" value="InterPro"/>
</dbReference>
<organism evidence="5 6">
    <name type="scientific">Liquidambar formosana</name>
    <name type="common">Formosan gum</name>
    <dbReference type="NCBI Taxonomy" id="63359"/>
    <lineage>
        <taxon>Eukaryota</taxon>
        <taxon>Viridiplantae</taxon>
        <taxon>Streptophyta</taxon>
        <taxon>Embryophyta</taxon>
        <taxon>Tracheophyta</taxon>
        <taxon>Spermatophyta</taxon>
        <taxon>Magnoliopsida</taxon>
        <taxon>eudicotyledons</taxon>
        <taxon>Gunneridae</taxon>
        <taxon>Pentapetalae</taxon>
        <taxon>Saxifragales</taxon>
        <taxon>Altingiaceae</taxon>
        <taxon>Liquidambar</taxon>
    </lineage>
</organism>
<dbReference type="AlphaFoldDB" id="A0AAP0N6K2"/>
<evidence type="ECO:0000259" key="4">
    <source>
        <dbReference type="Pfam" id="PF00346"/>
    </source>
</evidence>
<evidence type="ECO:0000256" key="3">
    <source>
        <dbReference type="ARBA" id="ARBA00023027"/>
    </source>
</evidence>
<dbReference type="Gene3D" id="1.10.645.10">
    <property type="entry name" value="Cytochrome-c3 Hydrogenase, chain B"/>
    <property type="match status" value="1"/>
</dbReference>
<dbReference type="GO" id="GO:0051287">
    <property type="term" value="F:NAD binding"/>
    <property type="evidence" value="ECO:0007669"/>
    <property type="project" value="InterPro"/>
</dbReference>
<evidence type="ECO:0000256" key="1">
    <source>
        <dbReference type="ARBA" id="ARBA00005769"/>
    </source>
</evidence>
<evidence type="ECO:0000256" key="2">
    <source>
        <dbReference type="ARBA" id="ARBA00022967"/>
    </source>
</evidence>
<keyword evidence="2" id="KW-1278">Translocase</keyword>
<dbReference type="Pfam" id="PF00346">
    <property type="entry name" value="Complex1_49kDa"/>
    <property type="match status" value="1"/>
</dbReference>
<name>A0AAP0N6K2_LIQFO</name>
<dbReference type="GO" id="GO:0006120">
    <property type="term" value="P:mitochondrial electron transport, NADH to ubiquinone"/>
    <property type="evidence" value="ECO:0007669"/>
    <property type="project" value="TreeGrafter"/>
</dbReference>
<protein>
    <recommendedName>
        <fullName evidence="4">NADH-quinone oxidoreductase subunit D domain-containing protein</fullName>
    </recommendedName>
</protein>
<dbReference type="SUPFAM" id="SSF56762">
    <property type="entry name" value="HydB/Nqo4-like"/>
    <property type="match status" value="1"/>
</dbReference>
<dbReference type="Proteomes" id="UP001415857">
    <property type="component" value="Unassembled WGS sequence"/>
</dbReference>
<keyword evidence="3" id="KW-0520">NAD</keyword>
<evidence type="ECO:0000313" key="6">
    <source>
        <dbReference type="Proteomes" id="UP001415857"/>
    </source>
</evidence>
<gene>
    <name evidence="5" type="ORF">L1049_012430</name>
</gene>
<keyword evidence="6" id="KW-1185">Reference proteome</keyword>
<dbReference type="PANTHER" id="PTHR11993:SF10">
    <property type="entry name" value="NADH DEHYDROGENASE [UBIQUINONE] IRON-SULFUR PROTEIN 2, MITOCHONDRIAL"/>
    <property type="match status" value="1"/>
</dbReference>